<dbReference type="PANTHER" id="PTHR11857:SF43">
    <property type="entry name" value="GEO07291P1-RELATED"/>
    <property type="match status" value="1"/>
</dbReference>
<dbReference type="AlphaFoldDB" id="A0A9P0B4D1"/>
<dbReference type="SMART" id="SM00708">
    <property type="entry name" value="PhBP"/>
    <property type="match status" value="1"/>
</dbReference>
<feature type="chain" id="PRO_5040494660" evidence="5">
    <location>
        <begin position="20"/>
        <end position="135"/>
    </location>
</feature>
<dbReference type="InterPro" id="IPR006170">
    <property type="entry name" value="PBP/GOBP"/>
</dbReference>
<dbReference type="PANTHER" id="PTHR11857">
    <property type="entry name" value="ODORANT BINDING PROTEIN-RELATED"/>
    <property type="match status" value="1"/>
</dbReference>
<dbReference type="Gene3D" id="1.10.238.20">
    <property type="entry name" value="Pheromone/general odorant binding protein domain"/>
    <property type="match status" value="1"/>
</dbReference>
<dbReference type="InterPro" id="IPR036728">
    <property type="entry name" value="PBP_GOBP_sf"/>
</dbReference>
<keyword evidence="7" id="KW-1185">Reference proteome</keyword>
<evidence type="ECO:0000256" key="3">
    <source>
        <dbReference type="ARBA" id="ARBA00022525"/>
    </source>
</evidence>
<dbReference type="GO" id="GO:0007608">
    <property type="term" value="P:sensory perception of smell"/>
    <property type="evidence" value="ECO:0007669"/>
    <property type="project" value="TreeGrafter"/>
</dbReference>
<protein>
    <submittedName>
        <fullName evidence="6">Uncharacterized protein</fullName>
    </submittedName>
</protein>
<keyword evidence="4 5" id="KW-0732">Signal</keyword>
<dbReference type="CDD" id="cd23992">
    <property type="entry name" value="PBP_GOBP"/>
    <property type="match status" value="1"/>
</dbReference>
<feature type="signal peptide" evidence="5">
    <location>
        <begin position="1"/>
        <end position="19"/>
    </location>
</feature>
<comment type="similarity">
    <text evidence="2">Belongs to the PBP/GOBP family.</text>
</comment>
<sequence>MTAKIILVLVACLFATISSMEIPSELKEFIDDLHDACIKKSGISDDDHTNYDIMNKDPNMMEYMKCLMLDSKWMSPSGEIQYDFIEETAHPKIKDILMTAMNKCRDIPESTSLAEKAYNFNLCMYKADPLNWFFV</sequence>
<accession>A0A9P0B4D1</accession>
<dbReference type="SUPFAM" id="SSF47565">
    <property type="entry name" value="Insect pheromone/odorant-binding proteins"/>
    <property type="match status" value="1"/>
</dbReference>
<reference evidence="6" key="1">
    <citation type="submission" date="2021-12" db="EMBL/GenBank/DDBJ databases">
        <authorList>
            <person name="King R."/>
        </authorList>
    </citation>
    <scope>NUCLEOTIDE SEQUENCE</scope>
</reference>
<gene>
    <name evidence="6" type="ORF">MELIAE_LOCUS5781</name>
</gene>
<evidence type="ECO:0000256" key="5">
    <source>
        <dbReference type="SAM" id="SignalP"/>
    </source>
</evidence>
<name>A0A9P0B4D1_BRAAE</name>
<evidence type="ECO:0000256" key="2">
    <source>
        <dbReference type="ARBA" id="ARBA00008098"/>
    </source>
</evidence>
<keyword evidence="3" id="KW-0964">Secreted</keyword>
<dbReference type="Proteomes" id="UP001154078">
    <property type="component" value="Chromosome 3"/>
</dbReference>
<dbReference type="GO" id="GO:0005549">
    <property type="term" value="F:odorant binding"/>
    <property type="evidence" value="ECO:0007669"/>
    <property type="project" value="InterPro"/>
</dbReference>
<organism evidence="6 7">
    <name type="scientific">Brassicogethes aeneus</name>
    <name type="common">Rape pollen beetle</name>
    <name type="synonym">Meligethes aeneus</name>
    <dbReference type="NCBI Taxonomy" id="1431903"/>
    <lineage>
        <taxon>Eukaryota</taxon>
        <taxon>Metazoa</taxon>
        <taxon>Ecdysozoa</taxon>
        <taxon>Arthropoda</taxon>
        <taxon>Hexapoda</taxon>
        <taxon>Insecta</taxon>
        <taxon>Pterygota</taxon>
        <taxon>Neoptera</taxon>
        <taxon>Endopterygota</taxon>
        <taxon>Coleoptera</taxon>
        <taxon>Polyphaga</taxon>
        <taxon>Cucujiformia</taxon>
        <taxon>Nitidulidae</taxon>
        <taxon>Meligethinae</taxon>
        <taxon>Brassicogethes</taxon>
    </lineage>
</organism>
<dbReference type="GO" id="GO:0005615">
    <property type="term" value="C:extracellular space"/>
    <property type="evidence" value="ECO:0007669"/>
    <property type="project" value="TreeGrafter"/>
</dbReference>
<comment type="subcellular location">
    <subcellularLocation>
        <location evidence="1">Secreted</location>
    </subcellularLocation>
</comment>
<evidence type="ECO:0000256" key="4">
    <source>
        <dbReference type="ARBA" id="ARBA00022729"/>
    </source>
</evidence>
<evidence type="ECO:0000313" key="7">
    <source>
        <dbReference type="Proteomes" id="UP001154078"/>
    </source>
</evidence>
<evidence type="ECO:0000313" key="6">
    <source>
        <dbReference type="EMBL" id="CAH0553891.1"/>
    </source>
</evidence>
<dbReference type="OrthoDB" id="7881430at2759"/>
<dbReference type="Pfam" id="PF01395">
    <property type="entry name" value="PBP_GOBP"/>
    <property type="match status" value="1"/>
</dbReference>
<dbReference type="EMBL" id="OV121134">
    <property type="protein sequence ID" value="CAH0553891.1"/>
    <property type="molecule type" value="Genomic_DNA"/>
</dbReference>
<evidence type="ECO:0000256" key="1">
    <source>
        <dbReference type="ARBA" id="ARBA00004613"/>
    </source>
</evidence>
<proteinExistence type="inferred from homology"/>